<feature type="transmembrane region" description="Helical" evidence="7">
    <location>
        <begin position="290"/>
        <end position="311"/>
    </location>
</feature>
<dbReference type="PRINTS" id="PR01036">
    <property type="entry name" value="TCRTETB"/>
</dbReference>
<dbReference type="Proteomes" id="UP000042997">
    <property type="component" value="Unassembled WGS sequence"/>
</dbReference>
<dbReference type="InterPro" id="IPR036259">
    <property type="entry name" value="MFS_trans_sf"/>
</dbReference>
<dbReference type="PROSITE" id="PS50850">
    <property type="entry name" value="MFS"/>
    <property type="match status" value="1"/>
</dbReference>
<evidence type="ECO:0000256" key="5">
    <source>
        <dbReference type="ARBA" id="ARBA00023136"/>
    </source>
</evidence>
<reference evidence="9 10" key="1">
    <citation type="journal article" date="2014" name="Genome Announc.">
        <title>Draft Genome Sequence of Propane- and Butane-Oxidizing Actinobacterium Rhodococcus ruber IEGM 231.</title>
        <authorList>
            <person name="Ivshina I.B."/>
            <person name="Kuyukina M.S."/>
            <person name="Krivoruchko A.V."/>
            <person name="Barbe V."/>
            <person name="Fischer C."/>
        </authorList>
    </citation>
    <scope>NUCLEOTIDE SEQUENCE [LARGE SCALE GENOMIC DNA]</scope>
</reference>
<feature type="transmembrane region" description="Helical" evidence="7">
    <location>
        <begin position="323"/>
        <end position="340"/>
    </location>
</feature>
<feature type="transmembrane region" description="Helical" evidence="7">
    <location>
        <begin position="424"/>
        <end position="449"/>
    </location>
</feature>
<evidence type="ECO:0000256" key="4">
    <source>
        <dbReference type="ARBA" id="ARBA00022989"/>
    </source>
</evidence>
<evidence type="ECO:0000256" key="3">
    <source>
        <dbReference type="ARBA" id="ARBA00022692"/>
    </source>
</evidence>
<dbReference type="InterPro" id="IPR020846">
    <property type="entry name" value="MFS_dom"/>
</dbReference>
<feature type="transmembrane region" description="Helical" evidence="7">
    <location>
        <begin position="352"/>
        <end position="371"/>
    </location>
</feature>
<dbReference type="eggNOG" id="COG0477">
    <property type="taxonomic scope" value="Bacteria"/>
</dbReference>
<protein>
    <submittedName>
        <fullName evidence="9">Major Facilitator Superfamily protein</fullName>
    </submittedName>
</protein>
<feature type="transmembrane region" description="Helical" evidence="7">
    <location>
        <begin position="52"/>
        <end position="73"/>
    </location>
</feature>
<dbReference type="OrthoDB" id="5315310at2"/>
<keyword evidence="3 7" id="KW-0812">Transmembrane</keyword>
<evidence type="ECO:0000256" key="2">
    <source>
        <dbReference type="ARBA" id="ARBA00022448"/>
    </source>
</evidence>
<dbReference type="Gene3D" id="1.20.1720.10">
    <property type="entry name" value="Multidrug resistance protein D"/>
    <property type="match status" value="1"/>
</dbReference>
<dbReference type="GO" id="GO:0022857">
    <property type="term" value="F:transmembrane transporter activity"/>
    <property type="evidence" value="ECO:0007669"/>
    <property type="project" value="InterPro"/>
</dbReference>
<dbReference type="Gene3D" id="1.20.1250.20">
    <property type="entry name" value="MFS general substrate transporter like domains"/>
    <property type="match status" value="1"/>
</dbReference>
<dbReference type="GO" id="GO:0005886">
    <property type="term" value="C:plasma membrane"/>
    <property type="evidence" value="ECO:0007669"/>
    <property type="project" value="UniProtKB-SubCell"/>
</dbReference>
<feature type="transmembrane region" description="Helical" evidence="7">
    <location>
        <begin position="172"/>
        <end position="190"/>
    </location>
</feature>
<evidence type="ECO:0000256" key="1">
    <source>
        <dbReference type="ARBA" id="ARBA00004651"/>
    </source>
</evidence>
<evidence type="ECO:0000256" key="7">
    <source>
        <dbReference type="SAM" id="Phobius"/>
    </source>
</evidence>
<dbReference type="CDD" id="cd17321">
    <property type="entry name" value="MFS_MMR_MDR_like"/>
    <property type="match status" value="1"/>
</dbReference>
<evidence type="ECO:0000313" key="10">
    <source>
        <dbReference type="Proteomes" id="UP000042997"/>
    </source>
</evidence>
<dbReference type="InterPro" id="IPR011701">
    <property type="entry name" value="MFS"/>
</dbReference>
<feature type="region of interest" description="Disordered" evidence="6">
    <location>
        <begin position="531"/>
        <end position="552"/>
    </location>
</feature>
<dbReference type="RefSeq" id="WP_040271445.1">
    <property type="nucleotide sequence ID" value="NZ_JAINZV010000003.1"/>
</dbReference>
<dbReference type="PANTHER" id="PTHR42718:SF9">
    <property type="entry name" value="MAJOR FACILITATOR SUPERFAMILY MULTIDRUG TRANSPORTER MFSC"/>
    <property type="match status" value="1"/>
</dbReference>
<keyword evidence="5 7" id="KW-0472">Membrane</keyword>
<feature type="transmembrane region" description="Helical" evidence="7">
    <location>
        <begin position="85"/>
        <end position="104"/>
    </location>
</feature>
<dbReference type="EMBL" id="CCSD01000050">
    <property type="protein sequence ID" value="CDZ88311.1"/>
    <property type="molecule type" value="Genomic_DNA"/>
</dbReference>
<feature type="transmembrane region" description="Helical" evidence="7">
    <location>
        <begin position="507"/>
        <end position="527"/>
    </location>
</feature>
<keyword evidence="4 7" id="KW-1133">Transmembrane helix</keyword>
<accession>A0A098BKR4</accession>
<feature type="transmembrane region" description="Helical" evidence="7">
    <location>
        <begin position="144"/>
        <end position="166"/>
    </location>
</feature>
<evidence type="ECO:0000256" key="6">
    <source>
        <dbReference type="SAM" id="MobiDB-lite"/>
    </source>
</evidence>
<keyword evidence="2" id="KW-0813">Transport</keyword>
<comment type="subcellular location">
    <subcellularLocation>
        <location evidence="1">Cell membrane</location>
        <topology evidence="1">Multi-pass membrane protein</topology>
    </subcellularLocation>
</comment>
<proteinExistence type="predicted"/>
<dbReference type="Pfam" id="PF07690">
    <property type="entry name" value="MFS_1"/>
    <property type="match status" value="2"/>
</dbReference>
<feature type="transmembrane region" description="Helical" evidence="7">
    <location>
        <begin position="202"/>
        <end position="223"/>
    </location>
</feature>
<gene>
    <name evidence="9" type="ORF">RHRU231_40061</name>
</gene>
<dbReference type="SUPFAM" id="SSF103473">
    <property type="entry name" value="MFS general substrate transporter"/>
    <property type="match status" value="1"/>
</dbReference>
<dbReference type="PANTHER" id="PTHR42718">
    <property type="entry name" value="MAJOR FACILITATOR SUPERFAMILY MULTIDRUG TRANSPORTER MFSC"/>
    <property type="match status" value="1"/>
</dbReference>
<sequence length="552" mass="56566">MSLESSQKGPATASGSALVLAVLASSQFLMTLDSSVMNVSMATVAADVNTTITGIQTAITLYTLVMATLMITGGKVGTILGRRRAFGLGLIIYGAGSFVTGIAPNLTVLLIGWSLLEGIGAALIMPAIVSLVAANFPAERRPAAYGLVAAAGAAAVAVGPLLGGAVTTFASWRYVFFGEVVLVVLILLTLRRVEDIPAQRIRLDLVGSLLSVVGLGMFVYGVLRSSEWGWIQTKPGGPAILGLSPVIWLLLGGLLVLYLFLRRETYLAKTGGEPLVDPALLRNSQLSGGLGMFFAQFLIQAGVFFSVPLFLSVVLELSALETGVRILPLSIALVLAAVGIPKLRPQANPRLVVRVGLGIMAAGILLLVGGMDPGANAAVVSIPMLLMGLGLGALASQLGAVTVSAVPDSQSAEVGGLQNTATNLGASLGTALIGSILIATLTTSVIAGIENNPAVPESVQQQATTDMAAGVPFLSDTQLEDALADAGVDETTADAIVEVNSDARLEALQVAFGVTALLAVAALFGTGSLPRVPVGTRPGEGQRRPDETDDER</sequence>
<feature type="transmembrane region" description="Helical" evidence="7">
    <location>
        <begin position="243"/>
        <end position="261"/>
    </location>
</feature>
<feature type="transmembrane region" description="Helical" evidence="7">
    <location>
        <begin position="377"/>
        <end position="403"/>
    </location>
</feature>
<organism evidence="9 10">
    <name type="scientific">Rhodococcus ruber</name>
    <dbReference type="NCBI Taxonomy" id="1830"/>
    <lineage>
        <taxon>Bacteria</taxon>
        <taxon>Bacillati</taxon>
        <taxon>Actinomycetota</taxon>
        <taxon>Actinomycetes</taxon>
        <taxon>Mycobacteriales</taxon>
        <taxon>Nocardiaceae</taxon>
        <taxon>Rhodococcus</taxon>
    </lineage>
</organism>
<evidence type="ECO:0000313" key="9">
    <source>
        <dbReference type="EMBL" id="CDZ88311.1"/>
    </source>
</evidence>
<dbReference type="AlphaFoldDB" id="A0A098BKR4"/>
<evidence type="ECO:0000259" key="8">
    <source>
        <dbReference type="PROSITE" id="PS50850"/>
    </source>
</evidence>
<name>A0A098BKR4_9NOCA</name>
<feature type="domain" description="Major facilitator superfamily (MFS) profile" evidence="8">
    <location>
        <begin position="19"/>
        <end position="533"/>
    </location>
</feature>
<feature type="transmembrane region" description="Helical" evidence="7">
    <location>
        <begin position="110"/>
        <end position="132"/>
    </location>
</feature>